<dbReference type="RefSeq" id="WP_241512748.1">
    <property type="nucleotide sequence ID" value="NZ_JAFEJT020000003.1"/>
</dbReference>
<organism evidence="1 2">
    <name type="scientific">Bifidobacterium amazonense</name>
    <dbReference type="NCBI Taxonomy" id="2809027"/>
    <lineage>
        <taxon>Bacteria</taxon>
        <taxon>Bacillati</taxon>
        <taxon>Actinomycetota</taxon>
        <taxon>Actinomycetes</taxon>
        <taxon>Bifidobacteriales</taxon>
        <taxon>Bifidobacteriaceae</taxon>
        <taxon>Bifidobacterium</taxon>
    </lineage>
</organism>
<dbReference type="PANTHER" id="PTHR41913:SF1">
    <property type="entry name" value="DUF1684 DOMAIN-CONTAINING PROTEIN"/>
    <property type="match status" value="1"/>
</dbReference>
<evidence type="ECO:0000313" key="2">
    <source>
        <dbReference type="Proteomes" id="UP000710815"/>
    </source>
</evidence>
<gene>
    <name evidence="1" type="ORF">JS533_001195</name>
</gene>
<comment type="caution">
    <text evidence="1">The sequence shown here is derived from an EMBL/GenBank/DDBJ whole genome shotgun (WGS) entry which is preliminary data.</text>
</comment>
<reference evidence="1 2" key="1">
    <citation type="journal article" date="2021" name="Environ. Microbiol.">
        <title>Genetic insights into the dark matter of the mammalian gut microbiota through targeted genome reconstruction.</title>
        <authorList>
            <person name="Lugli G.A."/>
            <person name="Alessandri G."/>
            <person name="Milani C."/>
            <person name="Viappiani A."/>
            <person name="Fontana F."/>
            <person name="Tarracchini C."/>
            <person name="Mancabelli L."/>
            <person name="Argentini C."/>
            <person name="Ruiz L."/>
            <person name="Margolles A."/>
            <person name="van Sinderen D."/>
            <person name="Turroni F."/>
            <person name="Ventura M."/>
        </authorList>
    </citation>
    <scope>NUCLEOTIDE SEQUENCE [LARGE SCALE GENOMIC DNA]</scope>
    <source>
        <strain evidence="1 2">MA1</strain>
    </source>
</reference>
<protein>
    <submittedName>
        <fullName evidence="1">DUF1684 domain-containing protein</fullName>
    </submittedName>
</protein>
<dbReference type="EMBL" id="JAFEJT020000003">
    <property type="protein sequence ID" value="MCH9274904.1"/>
    <property type="molecule type" value="Genomic_DNA"/>
</dbReference>
<accession>A0ABS9VS43</accession>
<dbReference type="Pfam" id="PF07920">
    <property type="entry name" value="DUF1684"/>
    <property type="match status" value="1"/>
</dbReference>
<proteinExistence type="predicted"/>
<sequence>MWNVERITTYQQITAQSAKEFADEWEEWHKGREARLSADHGWLSLRSIDWLEDGKEKTIEGFPGSFRQEGNSVIYTPEPGKEVVNHGEVVTEPKTITVEQVADVNVEDFDYGEIRAQLIKRISDTRTYAVRVRDPHSPAIENFEGVPHYEPDQKWVFPARYVPNKEWKSSVVSAVLGDISHDETAIGTLYVTIAGLEFPLTVFQGHNDTSGLIGKDENGNDVYLDNRTDTDDIAFLLFKDATSGKETYGGARALTFNIHDPQQVSYVDFNRAWNLPCAFTTYCTCPFAPLENKLPIPIYAGEKTPVHQY</sequence>
<name>A0ABS9VS43_9BIFI</name>
<dbReference type="InterPro" id="IPR012467">
    <property type="entry name" value="DUF1684"/>
</dbReference>
<evidence type="ECO:0000313" key="1">
    <source>
        <dbReference type="EMBL" id="MCH9274904.1"/>
    </source>
</evidence>
<dbReference type="Proteomes" id="UP000710815">
    <property type="component" value="Unassembled WGS sequence"/>
</dbReference>
<dbReference type="PANTHER" id="PTHR41913">
    <property type="entry name" value="DUF1684 DOMAIN-CONTAINING PROTEIN"/>
    <property type="match status" value="1"/>
</dbReference>
<keyword evidence="2" id="KW-1185">Reference proteome</keyword>
<reference evidence="1 2" key="2">
    <citation type="journal article" date="2021" name="Syst. Appl. Microbiol.">
        <title>Phylogenetic classification of ten novel species belonging to the genus Bifidobacterium comprising B. phasiani sp. nov., B. pongonis sp. nov., B. saguinibicoloris sp. nov., B. colobi sp. nov., B. simiiventris sp. nov., B. santillanense sp. nov., B. miconis sp. nov., B. amazonense sp. nov., B. pluvialisilvae sp. nov., and B. miconisargentati sp. nov.</title>
        <authorList>
            <person name="Lugli G.A."/>
            <person name="Calvete-Torre I."/>
            <person name="Alessandri G."/>
            <person name="Milani C."/>
            <person name="Turroni F."/>
            <person name="Laiolo P."/>
            <person name="Ossiprandi M.C."/>
            <person name="Margolles A."/>
            <person name="Ruiz L."/>
            <person name="Ventura M."/>
        </authorList>
    </citation>
    <scope>NUCLEOTIDE SEQUENCE [LARGE SCALE GENOMIC DNA]</scope>
    <source>
        <strain evidence="1 2">MA1</strain>
    </source>
</reference>